<gene>
    <name evidence="9" type="ORF">SEPMUDRAFT_54634</name>
</gene>
<feature type="transmembrane region" description="Helical" evidence="7">
    <location>
        <begin position="370"/>
        <end position="390"/>
    </location>
</feature>
<dbReference type="OrthoDB" id="3639251at2759"/>
<dbReference type="GO" id="GO:0022857">
    <property type="term" value="F:transmembrane transporter activity"/>
    <property type="evidence" value="ECO:0007669"/>
    <property type="project" value="InterPro"/>
</dbReference>
<feature type="transmembrane region" description="Helical" evidence="7">
    <location>
        <begin position="203"/>
        <end position="225"/>
    </location>
</feature>
<dbReference type="InterPro" id="IPR020846">
    <property type="entry name" value="MFS_dom"/>
</dbReference>
<dbReference type="HOGENOM" id="CLU_001265_4_2_1"/>
<evidence type="ECO:0000313" key="10">
    <source>
        <dbReference type="Proteomes" id="UP000016931"/>
    </source>
</evidence>
<evidence type="ECO:0000259" key="8">
    <source>
        <dbReference type="PROSITE" id="PS50850"/>
    </source>
</evidence>
<evidence type="ECO:0000256" key="3">
    <source>
        <dbReference type="ARBA" id="ARBA00022692"/>
    </source>
</evidence>
<feature type="domain" description="Major facilitator superfamily (MFS) profile" evidence="8">
    <location>
        <begin position="43"/>
        <end position="463"/>
    </location>
</feature>
<keyword evidence="2" id="KW-0813">Transport</keyword>
<sequence>MELVRTAFASSYHGTDKPKFFWWYPKGTSLAEKKLLTKIDFFILSYCCLGYFAKWLDQANLSNAYVSGMKEDLDMYGNELNLATTLFNIGSILGGIPSNLLITYVPPRYILPGCELLWGIITVFTYKVTTAQQLYPLRFFLGLLEGTSFVGIQYVLGSWYKRTELGKRTAIFACSAYVGTAFGGYIFSGVYASMNGSGGLAAWRWAFVVDGVITVVIALYGLAFFPDTPEKTTAFYLSSAERERCVERLVEEDRRPTGGWSWDVCGRIFGSWQFYLLTVLWMFWQTTVGKVGNTVFQLYLKNDTARNWSVYQINNIPTAINGFNIVMVMLVNIYADATGRRMVAAVFSLSILCFGTICLVAWDIPLGLRVVAYLFAACDGPLSPLYMAWANILCGSDKQVRAMTIAMMNALGNATTTIIQQFAYPVTSAPEYRVGFRTSLGLICGMYVWVFVVRYFELRAEKRRMSASEILEGSSWESKEVQPVIRKMDE</sequence>
<evidence type="ECO:0000256" key="2">
    <source>
        <dbReference type="ARBA" id="ARBA00022448"/>
    </source>
</evidence>
<dbReference type="PANTHER" id="PTHR43791">
    <property type="entry name" value="PERMEASE-RELATED"/>
    <property type="match status" value="1"/>
</dbReference>
<feature type="transmembrane region" description="Helical" evidence="7">
    <location>
        <begin position="135"/>
        <end position="157"/>
    </location>
</feature>
<dbReference type="Proteomes" id="UP000016931">
    <property type="component" value="Unassembled WGS sequence"/>
</dbReference>
<feature type="transmembrane region" description="Helical" evidence="7">
    <location>
        <begin position="342"/>
        <end position="364"/>
    </location>
</feature>
<feature type="transmembrane region" description="Helical" evidence="7">
    <location>
        <begin position="316"/>
        <end position="335"/>
    </location>
</feature>
<dbReference type="InterPro" id="IPR011701">
    <property type="entry name" value="MFS"/>
</dbReference>
<dbReference type="AlphaFoldDB" id="M3ARJ0"/>
<keyword evidence="10" id="KW-1185">Reference proteome</keyword>
<dbReference type="Pfam" id="PF07690">
    <property type="entry name" value="MFS_1"/>
    <property type="match status" value="1"/>
</dbReference>
<keyword evidence="4 7" id="KW-1133">Transmembrane helix</keyword>
<dbReference type="EMBL" id="KB456272">
    <property type="protein sequence ID" value="EMF08104.1"/>
    <property type="molecule type" value="Genomic_DNA"/>
</dbReference>
<evidence type="ECO:0000256" key="5">
    <source>
        <dbReference type="ARBA" id="ARBA00023136"/>
    </source>
</evidence>
<dbReference type="SUPFAM" id="SSF103473">
    <property type="entry name" value="MFS general substrate transporter"/>
    <property type="match status" value="1"/>
</dbReference>
<evidence type="ECO:0000256" key="6">
    <source>
        <dbReference type="ARBA" id="ARBA00037968"/>
    </source>
</evidence>
<feature type="transmembrane region" description="Helical" evidence="7">
    <location>
        <begin position="169"/>
        <end position="191"/>
    </location>
</feature>
<dbReference type="OMA" id="KWLDQAN"/>
<reference evidence="9 10" key="1">
    <citation type="journal article" date="2012" name="PLoS Pathog.">
        <title>Diverse lifestyles and strategies of plant pathogenesis encoded in the genomes of eighteen Dothideomycetes fungi.</title>
        <authorList>
            <person name="Ohm R.A."/>
            <person name="Feau N."/>
            <person name="Henrissat B."/>
            <person name="Schoch C.L."/>
            <person name="Horwitz B.A."/>
            <person name="Barry K.W."/>
            <person name="Condon B.J."/>
            <person name="Copeland A.C."/>
            <person name="Dhillon B."/>
            <person name="Glaser F."/>
            <person name="Hesse C.N."/>
            <person name="Kosti I."/>
            <person name="LaButti K."/>
            <person name="Lindquist E.A."/>
            <person name="Lucas S."/>
            <person name="Salamov A.A."/>
            <person name="Bradshaw R.E."/>
            <person name="Ciuffetti L."/>
            <person name="Hamelin R.C."/>
            <person name="Kema G.H.J."/>
            <person name="Lawrence C."/>
            <person name="Scott J.A."/>
            <person name="Spatafora J.W."/>
            <person name="Turgeon B.G."/>
            <person name="de Wit P.J.G.M."/>
            <person name="Zhong S."/>
            <person name="Goodwin S.B."/>
            <person name="Grigoriev I.V."/>
        </authorList>
    </citation>
    <scope>NUCLEOTIDE SEQUENCE [LARGE SCALE GENOMIC DNA]</scope>
    <source>
        <strain evidence="9 10">SO2202</strain>
    </source>
</reference>
<dbReference type="RefSeq" id="XP_016756225.1">
    <property type="nucleotide sequence ID" value="XM_016909310.1"/>
</dbReference>
<name>M3ARJ0_SPHMS</name>
<feature type="transmembrane region" description="Helical" evidence="7">
    <location>
        <begin position="82"/>
        <end position="102"/>
    </location>
</feature>
<evidence type="ECO:0000256" key="1">
    <source>
        <dbReference type="ARBA" id="ARBA00004141"/>
    </source>
</evidence>
<dbReference type="InterPro" id="IPR036259">
    <property type="entry name" value="MFS_trans_sf"/>
</dbReference>
<proteinExistence type="inferred from homology"/>
<feature type="transmembrane region" description="Helical" evidence="7">
    <location>
        <begin position="109"/>
        <end position="129"/>
    </location>
</feature>
<organism evidence="9 10">
    <name type="scientific">Sphaerulina musiva (strain SO2202)</name>
    <name type="common">Poplar stem canker fungus</name>
    <name type="synonym">Septoria musiva</name>
    <dbReference type="NCBI Taxonomy" id="692275"/>
    <lineage>
        <taxon>Eukaryota</taxon>
        <taxon>Fungi</taxon>
        <taxon>Dikarya</taxon>
        <taxon>Ascomycota</taxon>
        <taxon>Pezizomycotina</taxon>
        <taxon>Dothideomycetes</taxon>
        <taxon>Dothideomycetidae</taxon>
        <taxon>Mycosphaerellales</taxon>
        <taxon>Mycosphaerellaceae</taxon>
        <taxon>Sphaerulina</taxon>
    </lineage>
</organism>
<dbReference type="PANTHER" id="PTHR43791:SF39">
    <property type="entry name" value="TRANSPORTER LIZ1_SEO1, PUTATIVE (AFU_ORTHOLOGUE AFUA_3G00980)-RELATED"/>
    <property type="match status" value="1"/>
</dbReference>
<dbReference type="eggNOG" id="KOG2533">
    <property type="taxonomic scope" value="Eukaryota"/>
</dbReference>
<keyword evidence="5 7" id="KW-0472">Membrane</keyword>
<dbReference type="GeneID" id="27906447"/>
<evidence type="ECO:0000256" key="4">
    <source>
        <dbReference type="ARBA" id="ARBA00022989"/>
    </source>
</evidence>
<dbReference type="FunFam" id="1.20.1250.20:FF:000065">
    <property type="entry name" value="Putative MFS pantothenate transporter"/>
    <property type="match status" value="1"/>
</dbReference>
<accession>M3ARJ0</accession>
<dbReference type="Gene3D" id="1.20.1250.20">
    <property type="entry name" value="MFS general substrate transporter like domains"/>
    <property type="match status" value="2"/>
</dbReference>
<dbReference type="GO" id="GO:0016020">
    <property type="term" value="C:membrane"/>
    <property type="evidence" value="ECO:0007669"/>
    <property type="project" value="UniProtKB-SubCell"/>
</dbReference>
<feature type="transmembrane region" description="Helical" evidence="7">
    <location>
        <begin position="436"/>
        <end position="456"/>
    </location>
</feature>
<dbReference type="PROSITE" id="PS50850">
    <property type="entry name" value="MFS"/>
    <property type="match status" value="1"/>
</dbReference>
<comment type="subcellular location">
    <subcellularLocation>
        <location evidence="1">Membrane</location>
        <topology evidence="1">Multi-pass membrane protein</topology>
    </subcellularLocation>
</comment>
<protein>
    <submittedName>
        <fullName evidence="9">MFS general substrate transporter</fullName>
    </submittedName>
</protein>
<evidence type="ECO:0000313" key="9">
    <source>
        <dbReference type="EMBL" id="EMF08104.1"/>
    </source>
</evidence>
<comment type="similarity">
    <text evidence="6">Belongs to the major facilitator superfamily. Allantoate permease family.</text>
</comment>
<keyword evidence="3 7" id="KW-0812">Transmembrane</keyword>
<evidence type="ECO:0000256" key="7">
    <source>
        <dbReference type="SAM" id="Phobius"/>
    </source>
</evidence>
<feature type="transmembrane region" description="Helical" evidence="7">
    <location>
        <begin position="402"/>
        <end position="424"/>
    </location>
</feature>